<keyword evidence="8" id="KW-0807">Transducer</keyword>
<evidence type="ECO:0000256" key="8">
    <source>
        <dbReference type="ARBA" id="ARBA00023224"/>
    </source>
</evidence>
<accession>A0ABN8B9R8</accession>
<feature type="transmembrane region" description="Helical" evidence="9">
    <location>
        <begin position="138"/>
        <end position="162"/>
    </location>
</feature>
<evidence type="ECO:0000313" key="10">
    <source>
        <dbReference type="EMBL" id="CAH0406458.1"/>
    </source>
</evidence>
<keyword evidence="3 9" id="KW-0812">Transmembrane</keyword>
<evidence type="ECO:0000313" key="11">
    <source>
        <dbReference type="Proteomes" id="UP001153292"/>
    </source>
</evidence>
<name>A0ABN8B9R8_CHISP</name>
<keyword evidence="5 9" id="KW-1133">Transmembrane helix</keyword>
<organism evidence="10 11">
    <name type="scientific">Chilo suppressalis</name>
    <name type="common">Asiatic rice borer moth</name>
    <dbReference type="NCBI Taxonomy" id="168631"/>
    <lineage>
        <taxon>Eukaryota</taxon>
        <taxon>Metazoa</taxon>
        <taxon>Ecdysozoa</taxon>
        <taxon>Arthropoda</taxon>
        <taxon>Hexapoda</taxon>
        <taxon>Insecta</taxon>
        <taxon>Pterygota</taxon>
        <taxon>Neoptera</taxon>
        <taxon>Endopterygota</taxon>
        <taxon>Lepidoptera</taxon>
        <taxon>Glossata</taxon>
        <taxon>Ditrysia</taxon>
        <taxon>Pyraloidea</taxon>
        <taxon>Crambidae</taxon>
        <taxon>Crambinae</taxon>
        <taxon>Chilo</taxon>
    </lineage>
</organism>
<feature type="transmembrane region" description="Helical" evidence="9">
    <location>
        <begin position="182"/>
        <end position="203"/>
    </location>
</feature>
<dbReference type="Proteomes" id="UP001153292">
    <property type="component" value="Chromosome 6"/>
</dbReference>
<proteinExistence type="predicted"/>
<evidence type="ECO:0008006" key="12">
    <source>
        <dbReference type="Google" id="ProtNLM"/>
    </source>
</evidence>
<keyword evidence="6 9" id="KW-0472">Membrane</keyword>
<evidence type="ECO:0000256" key="9">
    <source>
        <dbReference type="SAM" id="Phobius"/>
    </source>
</evidence>
<keyword evidence="4" id="KW-0552">Olfaction</keyword>
<dbReference type="Pfam" id="PF02949">
    <property type="entry name" value="7tm_6"/>
    <property type="match status" value="1"/>
</dbReference>
<feature type="transmembrane region" description="Helical" evidence="9">
    <location>
        <begin position="215"/>
        <end position="237"/>
    </location>
</feature>
<evidence type="ECO:0000256" key="3">
    <source>
        <dbReference type="ARBA" id="ARBA00022692"/>
    </source>
</evidence>
<evidence type="ECO:0000256" key="1">
    <source>
        <dbReference type="ARBA" id="ARBA00004141"/>
    </source>
</evidence>
<comment type="subcellular location">
    <subcellularLocation>
        <location evidence="1">Membrane</location>
        <topology evidence="1">Multi-pass membrane protein</topology>
    </subcellularLocation>
</comment>
<dbReference type="InterPro" id="IPR004117">
    <property type="entry name" value="7tm6_olfct_rcpt"/>
</dbReference>
<protein>
    <recommendedName>
        <fullName evidence="12">Odorant receptor</fullName>
    </recommendedName>
</protein>
<evidence type="ECO:0000256" key="7">
    <source>
        <dbReference type="ARBA" id="ARBA00023170"/>
    </source>
</evidence>
<sequence>MDSELKENRFPTIAFLHNKIVKNLLMPLGGWPCEVFQEKTPLISRFFRRFIPIQGMVMICGELNYIRYNYSRLNFFLLGHIYITMFLTFVMLVRAVLPNQQLYKDMVEFFYGKFDLEHFKHKGPYYQKASEMVYKISYYYGLVMTGMMICGMFLYNALPLYHNYNAGVLHKRNRVENATLEFSVYFIFPGFMPENHFWSVTFVNLYFTYSCSVEICIIDLFMALFVFHMVGHIMILLNNIENVEMPKTHYNIEGLKAQTSVTVALYNDEENEIMRSKIIEFINHHRFIVSFADDVSSLFGPVLASTYMFHLISCCLLLLECSQLVC</sequence>
<evidence type="ECO:0000256" key="2">
    <source>
        <dbReference type="ARBA" id="ARBA00022606"/>
    </source>
</evidence>
<evidence type="ECO:0000256" key="4">
    <source>
        <dbReference type="ARBA" id="ARBA00022725"/>
    </source>
</evidence>
<keyword evidence="11" id="KW-1185">Reference proteome</keyword>
<evidence type="ECO:0000256" key="6">
    <source>
        <dbReference type="ARBA" id="ARBA00023136"/>
    </source>
</evidence>
<reference evidence="10" key="1">
    <citation type="submission" date="2021-12" db="EMBL/GenBank/DDBJ databases">
        <authorList>
            <person name="King R."/>
        </authorList>
    </citation>
    <scope>NUCLEOTIDE SEQUENCE</scope>
</reference>
<keyword evidence="2" id="KW-0716">Sensory transduction</keyword>
<keyword evidence="7" id="KW-0675">Receptor</keyword>
<evidence type="ECO:0000256" key="5">
    <source>
        <dbReference type="ARBA" id="ARBA00022989"/>
    </source>
</evidence>
<feature type="transmembrane region" description="Helical" evidence="9">
    <location>
        <begin position="73"/>
        <end position="97"/>
    </location>
</feature>
<gene>
    <name evidence="10" type="ORF">CHILSU_LOCUS9832</name>
</gene>
<dbReference type="EMBL" id="OU963899">
    <property type="protein sequence ID" value="CAH0406458.1"/>
    <property type="molecule type" value="Genomic_DNA"/>
</dbReference>